<proteinExistence type="predicted"/>
<sequence>MDVFDRASDVEQLSIKSAIAQAQANRPTGPSLTHCVECGNPIPEARQMAVPGCSLCIECQKEQEGTA</sequence>
<dbReference type="InterPro" id="IPR000962">
    <property type="entry name" value="Znf_DskA_TraR"/>
</dbReference>
<evidence type="ECO:0000259" key="5">
    <source>
        <dbReference type="Pfam" id="PF01258"/>
    </source>
</evidence>
<dbReference type="SUPFAM" id="SSF57716">
    <property type="entry name" value="Glucocorticoid receptor-like (DNA-binding domain)"/>
    <property type="match status" value="1"/>
</dbReference>
<dbReference type="InterPro" id="IPR020460">
    <property type="entry name" value="Znf_C4-type_bac"/>
</dbReference>
<name>A0A8G2CD27_9BACT</name>
<dbReference type="GO" id="GO:1900378">
    <property type="term" value="P:positive regulation of secondary metabolite biosynthetic process"/>
    <property type="evidence" value="ECO:0007669"/>
    <property type="project" value="TreeGrafter"/>
</dbReference>
<evidence type="ECO:0000313" key="6">
    <source>
        <dbReference type="EMBL" id="SHJ72100.1"/>
    </source>
</evidence>
<comment type="caution">
    <text evidence="6">The sequence shown here is derived from an EMBL/GenBank/DDBJ whole genome shotgun (WGS) entry which is preliminary data.</text>
</comment>
<keyword evidence="1" id="KW-0479">Metal-binding</keyword>
<dbReference type="EMBL" id="FQZR01000011">
    <property type="protein sequence ID" value="SHJ72100.1"/>
    <property type="molecule type" value="Genomic_DNA"/>
</dbReference>
<protein>
    <submittedName>
        <fullName evidence="6">Transcriptional regulator, TraR/DksA family</fullName>
    </submittedName>
</protein>
<evidence type="ECO:0000313" key="7">
    <source>
        <dbReference type="Proteomes" id="UP000184001"/>
    </source>
</evidence>
<reference evidence="6 7" key="1">
    <citation type="submission" date="2016-11" db="EMBL/GenBank/DDBJ databases">
        <authorList>
            <person name="Varghese N."/>
            <person name="Submissions S."/>
        </authorList>
    </citation>
    <scope>NUCLEOTIDE SEQUENCE [LARGE SCALE GENOMIC DNA]</scope>
    <source>
        <strain evidence="6 7">DSM 17919</strain>
    </source>
</reference>
<evidence type="ECO:0000256" key="3">
    <source>
        <dbReference type="ARBA" id="ARBA00022833"/>
    </source>
</evidence>
<dbReference type="PROSITE" id="PS51128">
    <property type="entry name" value="ZF_DKSA_2"/>
    <property type="match status" value="1"/>
</dbReference>
<feature type="zinc finger region" description="dksA C4-type" evidence="4">
    <location>
        <begin position="35"/>
        <end position="59"/>
    </location>
</feature>
<keyword evidence="2" id="KW-0863">Zinc-finger</keyword>
<dbReference type="Gene3D" id="1.20.120.910">
    <property type="entry name" value="DksA, coiled-coil domain"/>
    <property type="match status" value="1"/>
</dbReference>
<organism evidence="6 7">
    <name type="scientific">Halodesulfovibrio aestuarii</name>
    <dbReference type="NCBI Taxonomy" id="126333"/>
    <lineage>
        <taxon>Bacteria</taxon>
        <taxon>Pseudomonadati</taxon>
        <taxon>Thermodesulfobacteriota</taxon>
        <taxon>Desulfovibrionia</taxon>
        <taxon>Desulfovibrionales</taxon>
        <taxon>Desulfovibrionaceae</taxon>
        <taxon>Halodesulfovibrio</taxon>
    </lineage>
</organism>
<keyword evidence="3" id="KW-0862">Zinc</keyword>
<dbReference type="PANTHER" id="PTHR38777:SF1">
    <property type="entry name" value="DNAK SUPPRESSOR PROTEIN"/>
    <property type="match status" value="1"/>
</dbReference>
<dbReference type="PRINTS" id="PR00618">
    <property type="entry name" value="DKSAZNFINGER"/>
</dbReference>
<dbReference type="AlphaFoldDB" id="A0A8G2CD27"/>
<evidence type="ECO:0000256" key="1">
    <source>
        <dbReference type="ARBA" id="ARBA00022723"/>
    </source>
</evidence>
<dbReference type="GO" id="GO:0008270">
    <property type="term" value="F:zinc ion binding"/>
    <property type="evidence" value="ECO:0007669"/>
    <property type="project" value="UniProtKB-KW"/>
</dbReference>
<accession>A0A8G2CD27</accession>
<dbReference type="Proteomes" id="UP000184001">
    <property type="component" value="Unassembled WGS sequence"/>
</dbReference>
<feature type="domain" description="Zinc finger DksA/TraR C4-type" evidence="5">
    <location>
        <begin position="32"/>
        <end position="64"/>
    </location>
</feature>
<gene>
    <name evidence="6" type="ORF">SAMN05660830_03077</name>
</gene>
<dbReference type="Pfam" id="PF01258">
    <property type="entry name" value="zf-dskA_traR"/>
    <property type="match status" value="1"/>
</dbReference>
<dbReference type="InterPro" id="IPR012783">
    <property type="entry name" value="Znf_C4_TraR"/>
</dbReference>
<dbReference type="RefSeq" id="WP_019999249.1">
    <property type="nucleotide sequence ID" value="NZ_CP192220.1"/>
</dbReference>
<dbReference type="NCBIfam" id="TIGR02419">
    <property type="entry name" value="C4_traR_proteo"/>
    <property type="match status" value="1"/>
</dbReference>
<dbReference type="PANTHER" id="PTHR38777">
    <property type="entry name" value="FELS-2 PROPHAGE PROTEIN"/>
    <property type="match status" value="1"/>
</dbReference>
<evidence type="ECO:0000256" key="2">
    <source>
        <dbReference type="ARBA" id="ARBA00022771"/>
    </source>
</evidence>
<evidence type="ECO:0000256" key="4">
    <source>
        <dbReference type="PROSITE-ProRule" id="PRU00510"/>
    </source>
</evidence>